<comment type="caution">
    <text evidence="1">The sequence shown here is derived from an EMBL/GenBank/DDBJ whole genome shotgun (WGS) entry which is preliminary data.</text>
</comment>
<dbReference type="InterPro" id="IPR036412">
    <property type="entry name" value="HAD-like_sf"/>
</dbReference>
<reference evidence="1" key="2">
    <citation type="journal article" date="2021" name="Sci. Rep.">
        <title>The distribution of antibiotic resistance genes in chicken gut microbiota commensals.</title>
        <authorList>
            <person name="Juricova H."/>
            <person name="Matiasovicova J."/>
            <person name="Kubasova T."/>
            <person name="Cejkova D."/>
            <person name="Rychlik I."/>
        </authorList>
    </citation>
    <scope>NUCLEOTIDE SEQUENCE</scope>
    <source>
        <strain evidence="1">An420c</strain>
    </source>
</reference>
<sequence length="155" mass="16612">MTIDIPGYRTLHLKNLLLDYNGTIAVDGSIPQDVRPRLCQLSEYFDIYVLTADTHGTAAQMCDGLPLTIRTFPKGSALDAKHQILKELGPDSCAAIGNGRNDMKMCLDAALSIAVIGPEGAYGKLAAQSDICVSSIVDGLDLLLKPRRLIASLRG</sequence>
<organism evidence="1 2">
    <name type="scientific">Mordavella massiliensis</name>
    <dbReference type="NCBI Taxonomy" id="1871024"/>
    <lineage>
        <taxon>Bacteria</taxon>
        <taxon>Bacillati</taxon>
        <taxon>Bacillota</taxon>
        <taxon>Clostridia</taxon>
        <taxon>Eubacteriales</taxon>
        <taxon>Clostridiaceae</taxon>
        <taxon>Mordavella</taxon>
    </lineage>
</organism>
<name>A0A939BC89_9CLOT</name>
<protein>
    <submittedName>
        <fullName evidence="1">ATPase P</fullName>
    </submittedName>
</protein>
<keyword evidence="2" id="KW-1185">Reference proteome</keyword>
<dbReference type="Proteomes" id="UP000713880">
    <property type="component" value="Unassembled WGS sequence"/>
</dbReference>
<dbReference type="EMBL" id="JACJLV010000023">
    <property type="protein sequence ID" value="MBM6827051.1"/>
    <property type="molecule type" value="Genomic_DNA"/>
</dbReference>
<dbReference type="SUPFAM" id="SSF56784">
    <property type="entry name" value="HAD-like"/>
    <property type="match status" value="1"/>
</dbReference>
<dbReference type="RefSeq" id="WP_204909090.1">
    <property type="nucleotide sequence ID" value="NZ_JACJLV010000023.1"/>
</dbReference>
<proteinExistence type="predicted"/>
<dbReference type="Gene3D" id="3.40.50.1000">
    <property type="entry name" value="HAD superfamily/HAD-like"/>
    <property type="match status" value="1"/>
</dbReference>
<accession>A0A939BC89</accession>
<reference evidence="1" key="1">
    <citation type="submission" date="2020-08" db="EMBL/GenBank/DDBJ databases">
        <authorList>
            <person name="Cejkova D."/>
            <person name="Kubasova T."/>
            <person name="Jahodarova E."/>
            <person name="Rychlik I."/>
        </authorList>
    </citation>
    <scope>NUCLEOTIDE SEQUENCE</scope>
    <source>
        <strain evidence="1">An420c</strain>
    </source>
</reference>
<evidence type="ECO:0000313" key="2">
    <source>
        <dbReference type="Proteomes" id="UP000713880"/>
    </source>
</evidence>
<dbReference type="AlphaFoldDB" id="A0A939BC89"/>
<gene>
    <name evidence="1" type="ORF">H6A13_08065</name>
</gene>
<dbReference type="InterPro" id="IPR023214">
    <property type="entry name" value="HAD_sf"/>
</dbReference>
<evidence type="ECO:0000313" key="1">
    <source>
        <dbReference type="EMBL" id="MBM6827051.1"/>
    </source>
</evidence>